<dbReference type="NCBIfam" id="NF000756">
    <property type="entry name" value="PRK00047.1"/>
    <property type="match status" value="1"/>
</dbReference>
<evidence type="ECO:0000256" key="7">
    <source>
        <dbReference type="RuleBase" id="RU003733"/>
    </source>
</evidence>
<evidence type="ECO:0000256" key="6">
    <source>
        <dbReference type="ARBA" id="ARBA00043149"/>
    </source>
</evidence>
<comment type="caution">
    <text evidence="10">The sequence shown here is derived from an EMBL/GenBank/DDBJ whole genome shotgun (WGS) entry which is preliminary data.</text>
</comment>
<dbReference type="Pfam" id="PF02782">
    <property type="entry name" value="FGGY_C"/>
    <property type="match status" value="1"/>
</dbReference>
<dbReference type="GO" id="GO:0005524">
    <property type="term" value="F:ATP binding"/>
    <property type="evidence" value="ECO:0007669"/>
    <property type="project" value="UniProtKB-KW"/>
</dbReference>
<dbReference type="EMBL" id="NGKA01000002">
    <property type="protein sequence ID" value="RSU15116.1"/>
    <property type="molecule type" value="Genomic_DNA"/>
</dbReference>
<dbReference type="PANTHER" id="PTHR10196:SF69">
    <property type="entry name" value="GLYCEROL KINASE"/>
    <property type="match status" value="1"/>
</dbReference>
<evidence type="ECO:0000259" key="9">
    <source>
        <dbReference type="Pfam" id="PF02782"/>
    </source>
</evidence>
<dbReference type="InterPro" id="IPR043129">
    <property type="entry name" value="ATPase_NBD"/>
</dbReference>
<dbReference type="PIRSF" id="PIRSF000538">
    <property type="entry name" value="GlpK"/>
    <property type="match status" value="1"/>
</dbReference>
<dbReference type="InterPro" id="IPR018483">
    <property type="entry name" value="Carb_kinase_FGGY_CS"/>
</dbReference>
<dbReference type="OrthoDB" id="9805576at2"/>
<dbReference type="GO" id="GO:0005829">
    <property type="term" value="C:cytosol"/>
    <property type="evidence" value="ECO:0007669"/>
    <property type="project" value="TreeGrafter"/>
</dbReference>
<dbReference type="PROSITE" id="PS00445">
    <property type="entry name" value="FGGY_KINASES_2"/>
    <property type="match status" value="1"/>
</dbReference>
<evidence type="ECO:0000256" key="5">
    <source>
        <dbReference type="ARBA" id="ARBA00022840"/>
    </source>
</evidence>
<accession>A0A430B430</accession>
<evidence type="ECO:0000256" key="3">
    <source>
        <dbReference type="ARBA" id="ARBA00022741"/>
    </source>
</evidence>
<evidence type="ECO:0000256" key="4">
    <source>
        <dbReference type="ARBA" id="ARBA00022777"/>
    </source>
</evidence>
<dbReference type="RefSeq" id="WP_126806718.1">
    <property type="nucleotide sequence ID" value="NZ_NGKA01000002.1"/>
</dbReference>
<dbReference type="GO" id="GO:0019563">
    <property type="term" value="P:glycerol catabolic process"/>
    <property type="evidence" value="ECO:0007669"/>
    <property type="project" value="TreeGrafter"/>
</dbReference>
<keyword evidence="11" id="KW-1185">Reference proteome</keyword>
<dbReference type="SUPFAM" id="SSF53067">
    <property type="entry name" value="Actin-like ATPase domain"/>
    <property type="match status" value="2"/>
</dbReference>
<proteinExistence type="inferred from homology"/>
<evidence type="ECO:0000256" key="1">
    <source>
        <dbReference type="ARBA" id="ARBA00009156"/>
    </source>
</evidence>
<keyword evidence="3" id="KW-0547">Nucleotide-binding</keyword>
<feature type="domain" description="Carbohydrate kinase FGGY C-terminal" evidence="9">
    <location>
        <begin position="261"/>
        <end position="444"/>
    </location>
</feature>
<comment type="similarity">
    <text evidence="1 7">Belongs to the FGGY kinase family.</text>
</comment>
<dbReference type="Gene3D" id="3.30.420.40">
    <property type="match status" value="2"/>
</dbReference>
<feature type="domain" description="Carbohydrate kinase FGGY N-terminal" evidence="8">
    <location>
        <begin position="10"/>
        <end position="233"/>
    </location>
</feature>
<keyword evidence="5" id="KW-0067">ATP-binding</keyword>
<name>A0A430B430_9ENTE</name>
<reference evidence="10 11" key="1">
    <citation type="submission" date="2017-05" db="EMBL/GenBank/DDBJ databases">
        <title>Vagococcus spp. assemblies.</title>
        <authorList>
            <person name="Gulvik C.A."/>
        </authorList>
    </citation>
    <scope>NUCLEOTIDE SEQUENCE [LARGE SCALE GENOMIC DNA]</scope>
    <source>
        <strain evidence="10 11">CCUG 51432</strain>
    </source>
</reference>
<dbReference type="Pfam" id="PF00370">
    <property type="entry name" value="FGGY_N"/>
    <property type="match status" value="1"/>
</dbReference>
<evidence type="ECO:0000256" key="2">
    <source>
        <dbReference type="ARBA" id="ARBA00022679"/>
    </source>
</evidence>
<organism evidence="10 11">
    <name type="scientific">Vagococcus elongatus</name>
    <dbReference type="NCBI Taxonomy" id="180344"/>
    <lineage>
        <taxon>Bacteria</taxon>
        <taxon>Bacillati</taxon>
        <taxon>Bacillota</taxon>
        <taxon>Bacilli</taxon>
        <taxon>Lactobacillales</taxon>
        <taxon>Enterococcaceae</taxon>
        <taxon>Vagococcus</taxon>
    </lineage>
</organism>
<dbReference type="AlphaFoldDB" id="A0A430B430"/>
<dbReference type="Proteomes" id="UP000287605">
    <property type="component" value="Unassembled WGS sequence"/>
</dbReference>
<dbReference type="CDD" id="cd07769">
    <property type="entry name" value="ASKHA_NBD_FGGY_GK"/>
    <property type="match status" value="1"/>
</dbReference>
<keyword evidence="2 7" id="KW-0808">Transferase</keyword>
<dbReference type="PANTHER" id="PTHR10196">
    <property type="entry name" value="SUGAR KINASE"/>
    <property type="match status" value="1"/>
</dbReference>
<dbReference type="InterPro" id="IPR018484">
    <property type="entry name" value="FGGY_N"/>
</dbReference>
<dbReference type="InterPro" id="IPR000577">
    <property type="entry name" value="Carb_kinase_FGGY"/>
</dbReference>
<dbReference type="GO" id="GO:0004370">
    <property type="term" value="F:glycerol kinase activity"/>
    <property type="evidence" value="ECO:0007669"/>
    <property type="project" value="TreeGrafter"/>
</dbReference>
<keyword evidence="4 7" id="KW-0418">Kinase</keyword>
<sequence>MVIAKVKKKLVIDQSTSGTKLLLVEISGDIRIIDRLDLPHKQIFPQQGWVEHDPKEIMSNVYLLLEQMLTKHTLLAADIESLSITNQRETIVCWDKLTGEPIYNAIVWQCNRSVSLCNQLIDAGLENLIQKKTGLKIDSYFSGSKVKWLMNSIPEMKKKVQQNRLAVGTMDSWLIWNLSNRQVFATEPSNASRTLFYNIYEMQWDQELCEIFDVPITCLPEVRNSSDNFGNYQGISVTGIMADSQSALYGQKCIHPGDTKATLGTGCSVMMQLGEDIKIQNDKVLTTIAWSEAGQTNYALEGIIRSFGDTLVWLRDSLGLIVDIEEAALEAFLQADSKGVYFIPAQLGLGAPFWQPEARARFVGMNRSTTKIDLIRASFDSMAFQIKAVIDEMELASGIKIAKIRVDGGATKNQELMQLLADLTQKSVVIGQAEELSALGVIRLVLTREGYRLSETLTNEREIKPTSSRYGGYYLKWKQLIESELI</sequence>
<gene>
    <name evidence="10" type="ORF">CBF29_01940</name>
</gene>
<protein>
    <recommendedName>
        <fullName evidence="6">ATP:glycerol 3-phosphotransferase</fullName>
    </recommendedName>
</protein>
<evidence type="ECO:0000313" key="11">
    <source>
        <dbReference type="Proteomes" id="UP000287605"/>
    </source>
</evidence>
<dbReference type="InterPro" id="IPR018485">
    <property type="entry name" value="FGGY_C"/>
</dbReference>
<evidence type="ECO:0000313" key="10">
    <source>
        <dbReference type="EMBL" id="RSU15116.1"/>
    </source>
</evidence>
<evidence type="ECO:0000259" key="8">
    <source>
        <dbReference type="Pfam" id="PF00370"/>
    </source>
</evidence>